<reference evidence="2 5" key="2">
    <citation type="submission" date="2021-03" db="EMBL/GenBank/DDBJ databases">
        <title>Whole genome shotgun sequence of Salinispora arenicola NBRC 105043.</title>
        <authorList>
            <person name="Komaki H."/>
            <person name="Tamura T."/>
        </authorList>
    </citation>
    <scope>NUCLEOTIDE SEQUENCE [LARGE SCALE GENOMIC DNA]</scope>
    <source>
        <strain evidence="2 5">NBRC 105043</strain>
    </source>
</reference>
<organism evidence="3 4">
    <name type="scientific">Salinispora arenicola</name>
    <dbReference type="NCBI Taxonomy" id="168697"/>
    <lineage>
        <taxon>Bacteria</taxon>
        <taxon>Bacillati</taxon>
        <taxon>Actinomycetota</taxon>
        <taxon>Actinomycetes</taxon>
        <taxon>Micromonosporales</taxon>
        <taxon>Micromonosporaceae</taxon>
        <taxon>Salinispora</taxon>
    </lineage>
</organism>
<dbReference type="InterPro" id="IPR011050">
    <property type="entry name" value="Pectin_lyase_fold/virulence"/>
</dbReference>
<evidence type="ECO:0000313" key="2">
    <source>
        <dbReference type="EMBL" id="GIM86027.1"/>
    </source>
</evidence>
<gene>
    <name evidence="3" type="ORF">FB564_1496</name>
    <name evidence="2" type="ORF">Sar04_27630</name>
</gene>
<feature type="region of interest" description="Disordered" evidence="1">
    <location>
        <begin position="46"/>
        <end position="78"/>
    </location>
</feature>
<dbReference type="PANTHER" id="PTHR11319:SF35">
    <property type="entry name" value="OUTER MEMBRANE PROTEIN PMPC-RELATED"/>
    <property type="match status" value="1"/>
</dbReference>
<evidence type="ECO:0000256" key="1">
    <source>
        <dbReference type="SAM" id="MobiDB-lite"/>
    </source>
</evidence>
<dbReference type="Proteomes" id="UP000315983">
    <property type="component" value="Unassembled WGS sequence"/>
</dbReference>
<protein>
    <submittedName>
        <fullName evidence="2">Membrane protein</fullName>
    </submittedName>
</protein>
<accession>A0A542XKK9</accession>
<comment type="caution">
    <text evidence="3">The sequence shown here is derived from an EMBL/GenBank/DDBJ whole genome shotgun (WGS) entry which is preliminary data.</text>
</comment>
<dbReference type="RefSeq" id="WP_142116243.1">
    <property type="nucleotide sequence ID" value="NZ_BOQM01000019.1"/>
</dbReference>
<dbReference type="EMBL" id="VFOL01000001">
    <property type="protein sequence ID" value="TQL36402.1"/>
    <property type="molecule type" value="Genomic_DNA"/>
</dbReference>
<sequence length="446" mass="44090">MNRPHHELERPGARRTRSRWWTVGLAGLALATTVGVSVAPAADAVARAATDDRPPTSDHRDDNPSDKGKGKKKPKGVPVPCTADALIAAITQANARGGAVLDLATKCTYTLTTNIDGAGLPAIATPITLNGGTHTTITRAAAADQFRILTVNAGGNLTLNHLKITGGQTTENGGGVSVAAGGSAAISHSKILDNITSQGGGGIFNQGTAFVTDSSINRNIAGETGGGISSSGPLKVVKSHIDRNTANVGGGVAAAGATVREGSITGNKAALSAGGMLIDGGIGTVVGTHVTGNTAGDVVGGIAVTDGGQLTLRRVGLTDNTAGNVGGLFVSGPISNGTSFAVIEDSLIKNNNAGSNGGGISNQGVTTLRRATVAGNEAGDQGGGIYNTLGGTVRLFDTKVVKNVAVTDGGGIFNDGGTVELNIASGTVVVKNRPDNCSGDVPGCAG</sequence>
<dbReference type="SUPFAM" id="SSF51126">
    <property type="entry name" value="Pectin lyase-like"/>
    <property type="match status" value="1"/>
</dbReference>
<dbReference type="EMBL" id="BOQM01000019">
    <property type="protein sequence ID" value="GIM86027.1"/>
    <property type="molecule type" value="Genomic_DNA"/>
</dbReference>
<evidence type="ECO:0000313" key="4">
    <source>
        <dbReference type="Proteomes" id="UP000315983"/>
    </source>
</evidence>
<reference evidence="3 4" key="1">
    <citation type="submission" date="2019-06" db="EMBL/GenBank/DDBJ databases">
        <title>Sequencing the genomes of 1000 actinobacteria strains.</title>
        <authorList>
            <person name="Klenk H.-P."/>
        </authorList>
    </citation>
    <scope>NUCLEOTIDE SEQUENCE [LARGE SCALE GENOMIC DNA]</scope>
    <source>
        <strain evidence="3 4">DSM 44819</strain>
    </source>
</reference>
<dbReference type="AlphaFoldDB" id="A0A542XKK9"/>
<feature type="compositionally biased region" description="Basic and acidic residues" evidence="1">
    <location>
        <begin position="49"/>
        <end position="68"/>
    </location>
</feature>
<evidence type="ECO:0000313" key="3">
    <source>
        <dbReference type="EMBL" id="TQL36402.1"/>
    </source>
</evidence>
<dbReference type="PANTHER" id="PTHR11319">
    <property type="entry name" value="G PROTEIN-COUPLED RECEPTOR-RELATED"/>
    <property type="match status" value="1"/>
</dbReference>
<name>A0A542XKK9_SALAC</name>
<proteinExistence type="predicted"/>
<dbReference type="Proteomes" id="UP000677457">
    <property type="component" value="Unassembled WGS sequence"/>
</dbReference>
<dbReference type="GeneID" id="93770793"/>
<keyword evidence="5" id="KW-1185">Reference proteome</keyword>
<evidence type="ECO:0000313" key="5">
    <source>
        <dbReference type="Proteomes" id="UP000677457"/>
    </source>
</evidence>